<evidence type="ECO:0000313" key="6">
    <source>
        <dbReference type="Proteomes" id="UP000053840"/>
    </source>
</evidence>
<reference evidence="5 6" key="1">
    <citation type="submission" date="2014-04" db="EMBL/GenBank/DDBJ databases">
        <title>Genome evolution of avian class.</title>
        <authorList>
            <person name="Zhang G."/>
            <person name="Li C."/>
        </authorList>
    </citation>
    <scope>NUCLEOTIDE SEQUENCE [LARGE SCALE GENOMIC DNA]</scope>
    <source>
        <strain evidence="5">BGI_N333</strain>
    </source>
</reference>
<dbReference type="GO" id="GO:0004888">
    <property type="term" value="F:transmembrane signaling receptor activity"/>
    <property type="evidence" value="ECO:0007669"/>
    <property type="project" value="TreeGrafter"/>
</dbReference>
<dbReference type="SUPFAM" id="SSF48726">
    <property type="entry name" value="Immunoglobulin"/>
    <property type="match status" value="1"/>
</dbReference>
<organism evidence="5 6">
    <name type="scientific">Nestor notabilis</name>
    <name type="common">Kea</name>
    <dbReference type="NCBI Taxonomy" id="176057"/>
    <lineage>
        <taxon>Eukaryota</taxon>
        <taxon>Metazoa</taxon>
        <taxon>Chordata</taxon>
        <taxon>Craniata</taxon>
        <taxon>Vertebrata</taxon>
        <taxon>Euteleostomi</taxon>
        <taxon>Archelosauria</taxon>
        <taxon>Archosauria</taxon>
        <taxon>Dinosauria</taxon>
        <taxon>Saurischia</taxon>
        <taxon>Theropoda</taxon>
        <taxon>Coelurosauria</taxon>
        <taxon>Aves</taxon>
        <taxon>Neognathae</taxon>
        <taxon>Neoaves</taxon>
        <taxon>Telluraves</taxon>
        <taxon>Australaves</taxon>
        <taxon>Psittaciformes</taxon>
        <taxon>Psittacidae</taxon>
        <taxon>Nestor</taxon>
    </lineage>
</organism>
<name>A0A091SWK7_NESNO</name>
<evidence type="ECO:0000259" key="4">
    <source>
        <dbReference type="Pfam" id="PF07686"/>
    </source>
</evidence>
<protein>
    <submittedName>
        <fullName evidence="5">CMRF35-like molecule 3</fullName>
    </submittedName>
</protein>
<feature type="domain" description="Immunoglobulin V-set" evidence="4">
    <location>
        <begin position="11"/>
        <end position="110"/>
    </location>
</feature>
<sequence>PPAGGWAVMGPVQVMVNQGSSQAVSCSYEPGYKLYSKFWCHRGFLGFCTCIIQTDGSEVTVTQDRVSIRDNHVSHLFTVALDGAMLEDVGWYSCGVRRKLWFSLQHTTRVM</sequence>
<keyword evidence="3" id="KW-0472">Membrane</keyword>
<dbReference type="InterPro" id="IPR036179">
    <property type="entry name" value="Ig-like_dom_sf"/>
</dbReference>
<comment type="subcellular location">
    <subcellularLocation>
        <location evidence="1">Membrane</location>
    </subcellularLocation>
</comment>
<feature type="non-terminal residue" evidence="5">
    <location>
        <position position="111"/>
    </location>
</feature>
<dbReference type="AlphaFoldDB" id="A0A091SWK7"/>
<dbReference type="InterPro" id="IPR013783">
    <property type="entry name" value="Ig-like_fold"/>
</dbReference>
<dbReference type="InterPro" id="IPR050671">
    <property type="entry name" value="CD300_family_receptors"/>
</dbReference>
<keyword evidence="6" id="KW-1185">Reference proteome</keyword>
<feature type="non-terminal residue" evidence="5">
    <location>
        <position position="1"/>
    </location>
</feature>
<keyword evidence="2" id="KW-0812">Transmembrane</keyword>
<evidence type="ECO:0000256" key="2">
    <source>
        <dbReference type="ARBA" id="ARBA00022692"/>
    </source>
</evidence>
<dbReference type="Pfam" id="PF07686">
    <property type="entry name" value="V-set"/>
    <property type="match status" value="1"/>
</dbReference>
<accession>A0A091SWK7</accession>
<proteinExistence type="predicted"/>
<dbReference type="GO" id="GO:0005886">
    <property type="term" value="C:plasma membrane"/>
    <property type="evidence" value="ECO:0007669"/>
    <property type="project" value="TreeGrafter"/>
</dbReference>
<dbReference type="EMBL" id="KK936420">
    <property type="protein sequence ID" value="KFQ47362.1"/>
    <property type="molecule type" value="Genomic_DNA"/>
</dbReference>
<dbReference type="PANTHER" id="PTHR11860:SF87">
    <property type="entry name" value="CMRF35-LIKE MOLECULE 8"/>
    <property type="match status" value="1"/>
</dbReference>
<dbReference type="Proteomes" id="UP000053840">
    <property type="component" value="Unassembled WGS sequence"/>
</dbReference>
<dbReference type="Gene3D" id="2.60.40.10">
    <property type="entry name" value="Immunoglobulins"/>
    <property type="match status" value="1"/>
</dbReference>
<evidence type="ECO:0000313" key="5">
    <source>
        <dbReference type="EMBL" id="KFQ47362.1"/>
    </source>
</evidence>
<evidence type="ECO:0000256" key="1">
    <source>
        <dbReference type="ARBA" id="ARBA00004370"/>
    </source>
</evidence>
<evidence type="ECO:0000256" key="3">
    <source>
        <dbReference type="ARBA" id="ARBA00023136"/>
    </source>
</evidence>
<gene>
    <name evidence="5" type="ORF">N333_03645</name>
</gene>
<dbReference type="PANTHER" id="PTHR11860">
    <property type="entry name" value="POLYMERIC-IMMUNOGLOBULIN RECEPTOR"/>
    <property type="match status" value="1"/>
</dbReference>
<dbReference type="InterPro" id="IPR013106">
    <property type="entry name" value="Ig_V-set"/>
</dbReference>